<accession>A0ABQ7IIM0</accession>
<proteinExistence type="predicted"/>
<feature type="compositionally biased region" description="Basic residues" evidence="1">
    <location>
        <begin position="1"/>
        <end position="12"/>
    </location>
</feature>
<feature type="compositionally biased region" description="Low complexity" evidence="1">
    <location>
        <begin position="28"/>
        <end position="61"/>
    </location>
</feature>
<keyword evidence="3" id="KW-1185">Reference proteome</keyword>
<dbReference type="GeneID" id="62233526"/>
<dbReference type="Proteomes" id="UP000783213">
    <property type="component" value="Unassembled WGS sequence"/>
</dbReference>
<sequence length="120" mass="13799">MGNTHSHHHRHESRGDANSQCAYKRTSRTNSERSNNSTSTSSTSSPSVSRSQSARSPSSPRKFLGRHSLSLNDSHKIREQTMQEPEKRPPIRIGYPYYEEVTMLAEKKEKKHKRHSLRGR</sequence>
<feature type="region of interest" description="Disordered" evidence="1">
    <location>
        <begin position="1"/>
        <end position="91"/>
    </location>
</feature>
<comment type="caution">
    <text evidence="2">The sequence shown here is derived from an EMBL/GenBank/DDBJ whole genome shotgun (WGS) entry which is preliminary data.</text>
</comment>
<reference evidence="2 3" key="1">
    <citation type="journal article" date="2020" name="Genome Biol. Evol.">
        <title>Comparative genomics of Sclerotiniaceae.</title>
        <authorList>
            <person name="Valero Jimenez C.A."/>
            <person name="Steentjes M."/>
            <person name="Scholten O.E."/>
            <person name="Van Kan J.A.L."/>
        </authorList>
    </citation>
    <scope>NUCLEOTIDE SEQUENCE [LARGE SCALE GENOMIC DNA]</scope>
    <source>
        <strain evidence="2 3">B1</strain>
    </source>
</reference>
<name>A0ABQ7IIM0_9HELO</name>
<evidence type="ECO:0000313" key="3">
    <source>
        <dbReference type="Proteomes" id="UP000783213"/>
    </source>
</evidence>
<evidence type="ECO:0000313" key="2">
    <source>
        <dbReference type="EMBL" id="KAF7925527.1"/>
    </source>
</evidence>
<organism evidence="2 3">
    <name type="scientific">Botrytis deweyae</name>
    <dbReference type="NCBI Taxonomy" id="2478750"/>
    <lineage>
        <taxon>Eukaryota</taxon>
        <taxon>Fungi</taxon>
        <taxon>Dikarya</taxon>
        <taxon>Ascomycota</taxon>
        <taxon>Pezizomycotina</taxon>
        <taxon>Leotiomycetes</taxon>
        <taxon>Helotiales</taxon>
        <taxon>Sclerotiniaceae</taxon>
        <taxon>Botrytis</taxon>
    </lineage>
</organism>
<evidence type="ECO:0008006" key="4">
    <source>
        <dbReference type="Google" id="ProtNLM"/>
    </source>
</evidence>
<dbReference type="EMBL" id="RCSX01000015">
    <property type="protein sequence ID" value="KAF7925527.1"/>
    <property type="molecule type" value="Genomic_DNA"/>
</dbReference>
<protein>
    <recommendedName>
        <fullName evidence="4">REJ domain-containing protein</fullName>
    </recommendedName>
</protein>
<dbReference type="RefSeq" id="XP_038809055.1">
    <property type="nucleotide sequence ID" value="XM_038954375.1"/>
</dbReference>
<gene>
    <name evidence="2" type="ORF">EAE98_006752</name>
</gene>
<evidence type="ECO:0000256" key="1">
    <source>
        <dbReference type="SAM" id="MobiDB-lite"/>
    </source>
</evidence>
<feature type="compositionally biased region" description="Basic and acidic residues" evidence="1">
    <location>
        <begin position="73"/>
        <end position="89"/>
    </location>
</feature>